<dbReference type="Proteomes" id="UP000279236">
    <property type="component" value="Unassembled WGS sequence"/>
</dbReference>
<dbReference type="RefSeq" id="XP_028473995.1">
    <property type="nucleotide sequence ID" value="XM_028617532.1"/>
</dbReference>
<dbReference type="AlphaFoldDB" id="A0A427XJ49"/>
<feature type="region of interest" description="Disordered" evidence="1">
    <location>
        <begin position="119"/>
        <end position="194"/>
    </location>
</feature>
<comment type="caution">
    <text evidence="2">The sequence shown here is derived from an EMBL/GenBank/DDBJ whole genome shotgun (WGS) entry which is preliminary data.</text>
</comment>
<dbReference type="GeneID" id="39586312"/>
<feature type="compositionally biased region" description="Low complexity" evidence="1">
    <location>
        <begin position="119"/>
        <end position="132"/>
    </location>
</feature>
<evidence type="ECO:0000313" key="2">
    <source>
        <dbReference type="EMBL" id="RSH78848.1"/>
    </source>
</evidence>
<feature type="compositionally biased region" description="Basic and acidic residues" evidence="1">
    <location>
        <begin position="222"/>
        <end position="256"/>
    </location>
</feature>
<gene>
    <name evidence="2" type="ORF">EHS24_001769</name>
</gene>
<feature type="region of interest" description="Disordered" evidence="1">
    <location>
        <begin position="222"/>
        <end position="274"/>
    </location>
</feature>
<proteinExistence type="predicted"/>
<evidence type="ECO:0000313" key="3">
    <source>
        <dbReference type="Proteomes" id="UP000279236"/>
    </source>
</evidence>
<accession>A0A427XJ49</accession>
<reference evidence="2 3" key="1">
    <citation type="submission" date="2018-11" db="EMBL/GenBank/DDBJ databases">
        <title>Genome sequence of Apiotrichum porosum DSM 27194.</title>
        <authorList>
            <person name="Aliyu H."/>
            <person name="Gorte O."/>
            <person name="Ochsenreither K."/>
        </authorList>
    </citation>
    <scope>NUCLEOTIDE SEQUENCE [LARGE SCALE GENOMIC DNA]</scope>
    <source>
        <strain evidence="2 3">DSM 27194</strain>
    </source>
</reference>
<evidence type="ECO:0000256" key="1">
    <source>
        <dbReference type="SAM" id="MobiDB-lite"/>
    </source>
</evidence>
<organism evidence="2 3">
    <name type="scientific">Apiotrichum porosum</name>
    <dbReference type="NCBI Taxonomy" id="105984"/>
    <lineage>
        <taxon>Eukaryota</taxon>
        <taxon>Fungi</taxon>
        <taxon>Dikarya</taxon>
        <taxon>Basidiomycota</taxon>
        <taxon>Agaricomycotina</taxon>
        <taxon>Tremellomycetes</taxon>
        <taxon>Trichosporonales</taxon>
        <taxon>Trichosporonaceae</taxon>
        <taxon>Apiotrichum</taxon>
    </lineage>
</organism>
<sequence length="274" mass="29280">MDPPPLLPPPLEPLFLASQPTTEAAVVCQADTLAPLPAPIAVSTSAPTSNELQEELARAEEEAESFLQDGKVCWGEIEAVCTATGQIPASLRLKMHDILDRRTRAVSIVKRLREKVETSSSLCTECTSPTSTASHSISDEPSTSESEPTSASADPPAMDTAPQPPMTIVRLSAAGGSPSRPQGRGGAFAGVPLDTPAVQHRLESVRQRLRDASEAKAFLEKVKREAGEKEAEEKETCEKETGDKETVKKEVNKNEAEENEAALLPTTKDSESVN</sequence>
<keyword evidence="3" id="KW-1185">Reference proteome</keyword>
<feature type="compositionally biased region" description="Low complexity" evidence="1">
    <location>
        <begin position="139"/>
        <end position="157"/>
    </location>
</feature>
<protein>
    <submittedName>
        <fullName evidence="2">Uncharacterized protein</fullName>
    </submittedName>
</protein>
<dbReference type="EMBL" id="RSCE01000011">
    <property type="protein sequence ID" value="RSH78848.1"/>
    <property type="molecule type" value="Genomic_DNA"/>
</dbReference>
<name>A0A427XJ49_9TREE</name>